<dbReference type="SUPFAM" id="SSF48576">
    <property type="entry name" value="Terpenoid synthases"/>
    <property type="match status" value="1"/>
</dbReference>
<gene>
    <name evidence="1" type="ORF">V5O48_004525</name>
</gene>
<sequence>MSDSSFQIPDLLSLTRGFELRTNRHCRSVVEASDHWLMNLNNEAEAEVLAEDEVQRVPGLKTGLLASLCFPTCDSPQLRLAADFIGLLLISNERVKKGQTESFEWDMSSEDADPWGRTGFVELLESHSLFKHLVPRISRLKSVTTPRWQKQFTASLLALRDAQFRAIKYLQNNTILVVDDYVDFSRDLSGLRAVFDLVESSEGLNLDLTEMRLDDADDLRMLRRFAAEFISISFDIFSFNKDQLAGSKLNAVEVLMAQRDLSIQSAINDAGHLASDKFDAFKSLEAALWSRHPREDSDVVPASGIKEKNASLGATLTTWIRSPLSRSNSRTNLAALYSASEATKWDTNTVNDASLFLQGLKDCMGGSLNWGYESELFFGTKGEAVRNFGWIFLSQSQKS</sequence>
<accession>A0ABR3FQR9</accession>
<proteinExistence type="predicted"/>
<organism evidence="1 2">
    <name type="scientific">Marasmius crinis-equi</name>
    <dbReference type="NCBI Taxonomy" id="585013"/>
    <lineage>
        <taxon>Eukaryota</taxon>
        <taxon>Fungi</taxon>
        <taxon>Dikarya</taxon>
        <taxon>Basidiomycota</taxon>
        <taxon>Agaricomycotina</taxon>
        <taxon>Agaricomycetes</taxon>
        <taxon>Agaricomycetidae</taxon>
        <taxon>Agaricales</taxon>
        <taxon>Marasmiineae</taxon>
        <taxon>Marasmiaceae</taxon>
        <taxon>Marasmius</taxon>
    </lineage>
</organism>
<protein>
    <submittedName>
        <fullName evidence="1">Uncharacterized protein</fullName>
    </submittedName>
</protein>
<reference evidence="1 2" key="1">
    <citation type="submission" date="2024-02" db="EMBL/GenBank/DDBJ databases">
        <title>A draft genome for the cacao thread blight pathogen Marasmius crinis-equi.</title>
        <authorList>
            <person name="Cohen S.P."/>
            <person name="Baruah I.K."/>
            <person name="Amoako-Attah I."/>
            <person name="Bukari Y."/>
            <person name="Meinhardt L.W."/>
            <person name="Bailey B.A."/>
        </authorList>
    </citation>
    <scope>NUCLEOTIDE SEQUENCE [LARGE SCALE GENOMIC DNA]</scope>
    <source>
        <strain evidence="1 2">GH-76</strain>
    </source>
</reference>
<name>A0ABR3FQR9_9AGAR</name>
<keyword evidence="2" id="KW-1185">Reference proteome</keyword>
<dbReference type="Pfam" id="PF19086">
    <property type="entry name" value="Terpene_syn_C_2"/>
    <property type="match status" value="1"/>
</dbReference>
<dbReference type="InterPro" id="IPR008949">
    <property type="entry name" value="Isoprenoid_synthase_dom_sf"/>
</dbReference>
<evidence type="ECO:0000313" key="2">
    <source>
        <dbReference type="Proteomes" id="UP001465976"/>
    </source>
</evidence>
<comment type="caution">
    <text evidence="1">The sequence shown here is derived from an EMBL/GenBank/DDBJ whole genome shotgun (WGS) entry which is preliminary data.</text>
</comment>
<dbReference type="Gene3D" id="1.10.600.10">
    <property type="entry name" value="Farnesyl Diphosphate Synthase"/>
    <property type="match status" value="1"/>
</dbReference>
<dbReference type="EMBL" id="JBAHYK010000154">
    <property type="protein sequence ID" value="KAL0577456.1"/>
    <property type="molecule type" value="Genomic_DNA"/>
</dbReference>
<evidence type="ECO:0000313" key="1">
    <source>
        <dbReference type="EMBL" id="KAL0577456.1"/>
    </source>
</evidence>
<dbReference type="Proteomes" id="UP001465976">
    <property type="component" value="Unassembled WGS sequence"/>
</dbReference>